<feature type="compositionally biased region" description="Polar residues" evidence="1">
    <location>
        <begin position="38"/>
        <end position="47"/>
    </location>
</feature>
<dbReference type="AlphaFoldDB" id="G4U0L2"/>
<sequence length="347" mass="36707">MSNALDLLSSNLVTAKDPMASSSSPSKPHKNRKVSEENAPSSSSLVASFQEGGNAKPAIRQVRVRRVALETPNLDPSFTSPASATSPVPSRSTALAIVAPRPADKRDGKPKETSSITTNGGQDGRPTGGSSPKATTTSSGDEIEEEALSLLRCLFENTEDQAEPRTHHTRLKRKREEDEEIDPRLMKKTLLDWVVNPDLSGIASLANDAAKQTGSTTQQTHSSSHNLDDSAGAKGKADVVAVDASGAPSICDEEWARVFGPSDPNFCREDALLALRASIFGVNLQQVEDVGPRSPPKRFQRPAMVSPKPEHPLEDALSSGKAVSAGPSNEATAIPAPEVSNPLVVTL</sequence>
<keyword evidence="3" id="KW-1185">Reference proteome</keyword>
<dbReference type="HOGENOM" id="CLU_921714_0_0_1"/>
<proteinExistence type="predicted"/>
<evidence type="ECO:0000256" key="1">
    <source>
        <dbReference type="SAM" id="MobiDB-lite"/>
    </source>
</evidence>
<organism evidence="2 3">
    <name type="scientific">Serendipita indica (strain DSM 11827)</name>
    <name type="common">Root endophyte fungus</name>
    <name type="synonym">Piriformospora indica</name>
    <dbReference type="NCBI Taxonomy" id="1109443"/>
    <lineage>
        <taxon>Eukaryota</taxon>
        <taxon>Fungi</taxon>
        <taxon>Dikarya</taxon>
        <taxon>Basidiomycota</taxon>
        <taxon>Agaricomycotina</taxon>
        <taxon>Agaricomycetes</taxon>
        <taxon>Sebacinales</taxon>
        <taxon>Serendipitaceae</taxon>
        <taxon>Serendipita</taxon>
    </lineage>
</organism>
<feature type="compositionally biased region" description="Polar residues" evidence="1">
    <location>
        <begin position="1"/>
        <end position="13"/>
    </location>
</feature>
<feature type="compositionally biased region" description="Polar residues" evidence="1">
    <location>
        <begin position="128"/>
        <end position="140"/>
    </location>
</feature>
<dbReference type="EMBL" id="CAFZ01001274">
    <property type="protein sequence ID" value="CCA77105.1"/>
    <property type="molecule type" value="Genomic_DNA"/>
</dbReference>
<feature type="region of interest" description="Disordered" evidence="1">
    <location>
        <begin position="1"/>
        <end position="143"/>
    </location>
</feature>
<feature type="compositionally biased region" description="Low complexity" evidence="1">
    <location>
        <begin position="76"/>
        <end position="94"/>
    </location>
</feature>
<feature type="non-terminal residue" evidence="2">
    <location>
        <position position="347"/>
    </location>
</feature>
<dbReference type="Proteomes" id="UP000007148">
    <property type="component" value="Unassembled WGS sequence"/>
</dbReference>
<accession>G4U0L2</accession>
<reference evidence="2 3" key="1">
    <citation type="journal article" date="2011" name="PLoS Pathog.">
        <title>Endophytic Life Strategies Decoded by Genome and Transcriptome Analyses of the Mutualistic Root Symbiont Piriformospora indica.</title>
        <authorList>
            <person name="Zuccaro A."/>
            <person name="Lahrmann U."/>
            <person name="Guldener U."/>
            <person name="Langen G."/>
            <person name="Pfiffi S."/>
            <person name="Biedenkopf D."/>
            <person name="Wong P."/>
            <person name="Samans B."/>
            <person name="Grimm C."/>
            <person name="Basiewicz M."/>
            <person name="Murat C."/>
            <person name="Martin F."/>
            <person name="Kogel K.H."/>
        </authorList>
    </citation>
    <scope>NUCLEOTIDE SEQUENCE [LARGE SCALE GENOMIC DNA]</scope>
    <source>
        <strain evidence="2 3">DSM 11827</strain>
    </source>
</reference>
<feature type="compositionally biased region" description="Low complexity" evidence="1">
    <location>
        <begin position="212"/>
        <end position="234"/>
    </location>
</feature>
<feature type="compositionally biased region" description="Basic and acidic residues" evidence="1">
    <location>
        <begin position="102"/>
        <end position="112"/>
    </location>
</feature>
<name>G4U0L2_SERID</name>
<feature type="region of interest" description="Disordered" evidence="1">
    <location>
        <begin position="210"/>
        <end position="234"/>
    </location>
</feature>
<feature type="region of interest" description="Disordered" evidence="1">
    <location>
        <begin position="156"/>
        <end position="180"/>
    </location>
</feature>
<evidence type="ECO:0000313" key="3">
    <source>
        <dbReference type="Proteomes" id="UP000007148"/>
    </source>
</evidence>
<dbReference type="InParanoid" id="G4U0L2"/>
<feature type="region of interest" description="Disordered" evidence="1">
    <location>
        <begin position="289"/>
        <end position="339"/>
    </location>
</feature>
<gene>
    <name evidence="2" type="ORF">PIIN_11088</name>
</gene>
<protein>
    <submittedName>
        <fullName evidence="2">Uncharacterized protein</fullName>
    </submittedName>
</protein>
<comment type="caution">
    <text evidence="2">The sequence shown here is derived from an EMBL/GenBank/DDBJ whole genome shotgun (WGS) entry which is preliminary data.</text>
</comment>
<evidence type="ECO:0000313" key="2">
    <source>
        <dbReference type="EMBL" id="CCA77105.1"/>
    </source>
</evidence>